<dbReference type="GO" id="GO:0036199">
    <property type="term" value="F:cholest-4-en-3-one 26-monooxygenase activity"/>
    <property type="evidence" value="ECO:0007669"/>
    <property type="project" value="TreeGrafter"/>
</dbReference>
<dbReference type="EMBL" id="BMGG01000015">
    <property type="protein sequence ID" value="GGC93938.1"/>
    <property type="molecule type" value="Genomic_DNA"/>
</dbReference>
<keyword evidence="4 9" id="KW-0479">Metal-binding</keyword>
<dbReference type="Gene3D" id="1.10.630.10">
    <property type="entry name" value="Cytochrome P450"/>
    <property type="match status" value="1"/>
</dbReference>
<organism evidence="10 11">
    <name type="scientific">Chelatococcus reniformis</name>
    <dbReference type="NCBI Taxonomy" id="1494448"/>
    <lineage>
        <taxon>Bacteria</taxon>
        <taxon>Pseudomonadati</taxon>
        <taxon>Pseudomonadota</taxon>
        <taxon>Alphaproteobacteria</taxon>
        <taxon>Hyphomicrobiales</taxon>
        <taxon>Chelatococcaceae</taxon>
        <taxon>Chelatococcus</taxon>
    </lineage>
</organism>
<dbReference type="InterPro" id="IPR017972">
    <property type="entry name" value="Cyt_P450_CS"/>
</dbReference>
<evidence type="ECO:0000256" key="3">
    <source>
        <dbReference type="ARBA" id="ARBA00022617"/>
    </source>
</evidence>
<dbReference type="CDD" id="cd20625">
    <property type="entry name" value="CYP164-like"/>
    <property type="match status" value="1"/>
</dbReference>
<keyword evidence="5 9" id="KW-0560">Oxidoreductase</keyword>
<name>A0A916UYR6_9HYPH</name>
<sequence length="406" mass="45847">MPPVFDPDDIGIRRDPHALFARLRAEEPVHWSPKMKSWIVTDFALATRALTEFETFTAERMRDLEPRVAPERRGDLQQLMYWLNHWMLFRDPPQHSELRRRLSAILNPKVFLNLSGHVSSVIDHQFAAIERAAPVEFVSKFAHPMPGYVVMDILGVPRDRLLETKGYSNDMMLFIGGSRNADDKYQRARAGAEAIADIFRDAIARRRRGRDGNDVLGLLINSEVDGRKMSEDEIVGTMMMLLNGAHDTTANAISNTVMLLAAHPGIAQRLRQHPAQQTTAIEEMLRYEGPILSVGRLAGKDTELGGKKIEAGNRIYVMLVAANRDPSIFEAPDELRIDRSPNPHMAFGKGQHFCLGAPLAKLEVQLTVKHLLQRFERIEINTPPEDMQWHDSLVARGPMAMSITLQ</sequence>
<keyword evidence="11" id="KW-1185">Reference proteome</keyword>
<keyword evidence="6 9" id="KW-0408">Iron</keyword>
<evidence type="ECO:0000256" key="5">
    <source>
        <dbReference type="ARBA" id="ARBA00023002"/>
    </source>
</evidence>
<evidence type="ECO:0000256" key="2">
    <source>
        <dbReference type="ARBA" id="ARBA00010617"/>
    </source>
</evidence>
<comment type="function">
    <text evidence="8">Cytochromes P450 are a group of heme-thiolate monooxygenases. They oxidize a variety of structurally unrelated compounds, including steroids, fatty acids, and xenobiotics.</text>
</comment>
<dbReference type="PANTHER" id="PTHR46696">
    <property type="entry name" value="P450, PUTATIVE (EUROFUNG)-RELATED"/>
    <property type="match status" value="1"/>
</dbReference>
<reference evidence="10" key="1">
    <citation type="journal article" date="2014" name="Int. J. Syst. Evol. Microbiol.">
        <title>Complete genome sequence of Corynebacterium casei LMG S-19264T (=DSM 44701T), isolated from a smear-ripened cheese.</title>
        <authorList>
            <consortium name="US DOE Joint Genome Institute (JGI-PGF)"/>
            <person name="Walter F."/>
            <person name="Albersmeier A."/>
            <person name="Kalinowski J."/>
            <person name="Ruckert C."/>
        </authorList>
    </citation>
    <scope>NUCLEOTIDE SEQUENCE</scope>
    <source>
        <strain evidence="10">CGMCC 1.12919</strain>
    </source>
</reference>
<dbReference type="PRINTS" id="PR00359">
    <property type="entry name" value="BP450"/>
</dbReference>
<dbReference type="GO" id="GO:0006707">
    <property type="term" value="P:cholesterol catabolic process"/>
    <property type="evidence" value="ECO:0007669"/>
    <property type="project" value="TreeGrafter"/>
</dbReference>
<dbReference type="FunFam" id="1.10.630.10:FF:000018">
    <property type="entry name" value="Cytochrome P450 monooxygenase"/>
    <property type="match status" value="1"/>
</dbReference>
<evidence type="ECO:0000256" key="8">
    <source>
        <dbReference type="ARBA" id="ARBA00043906"/>
    </source>
</evidence>
<comment type="similarity">
    <text evidence="2 9">Belongs to the cytochrome P450 family.</text>
</comment>
<comment type="cofactor">
    <cofactor evidence="1">
        <name>heme</name>
        <dbReference type="ChEBI" id="CHEBI:30413"/>
    </cofactor>
</comment>
<dbReference type="Pfam" id="PF00067">
    <property type="entry name" value="p450"/>
    <property type="match status" value="1"/>
</dbReference>
<dbReference type="PROSITE" id="PS00086">
    <property type="entry name" value="CYTOCHROME_P450"/>
    <property type="match status" value="1"/>
</dbReference>
<dbReference type="GO" id="GO:0020037">
    <property type="term" value="F:heme binding"/>
    <property type="evidence" value="ECO:0007669"/>
    <property type="project" value="InterPro"/>
</dbReference>
<gene>
    <name evidence="10" type="ORF">GCM10010994_59650</name>
</gene>
<dbReference type="AlphaFoldDB" id="A0A916UYR6"/>
<evidence type="ECO:0000256" key="1">
    <source>
        <dbReference type="ARBA" id="ARBA00001971"/>
    </source>
</evidence>
<protein>
    <submittedName>
        <fullName evidence="10">Cytochrome P450 hydroxylase</fullName>
    </submittedName>
</protein>
<dbReference type="Proteomes" id="UP000637002">
    <property type="component" value="Unassembled WGS sequence"/>
</dbReference>
<dbReference type="GO" id="GO:0005506">
    <property type="term" value="F:iron ion binding"/>
    <property type="evidence" value="ECO:0007669"/>
    <property type="project" value="InterPro"/>
</dbReference>
<dbReference type="GO" id="GO:0008395">
    <property type="term" value="F:steroid hydroxylase activity"/>
    <property type="evidence" value="ECO:0007669"/>
    <property type="project" value="TreeGrafter"/>
</dbReference>
<comment type="caution">
    <text evidence="10">The sequence shown here is derived from an EMBL/GenBank/DDBJ whole genome shotgun (WGS) entry which is preliminary data.</text>
</comment>
<evidence type="ECO:0000256" key="4">
    <source>
        <dbReference type="ARBA" id="ARBA00022723"/>
    </source>
</evidence>
<evidence type="ECO:0000256" key="7">
    <source>
        <dbReference type="ARBA" id="ARBA00023033"/>
    </source>
</evidence>
<dbReference type="InterPro" id="IPR036396">
    <property type="entry name" value="Cyt_P450_sf"/>
</dbReference>
<evidence type="ECO:0000313" key="10">
    <source>
        <dbReference type="EMBL" id="GGC93938.1"/>
    </source>
</evidence>
<evidence type="ECO:0000256" key="6">
    <source>
        <dbReference type="ARBA" id="ARBA00023004"/>
    </source>
</evidence>
<accession>A0A916UYR6</accession>
<dbReference type="SUPFAM" id="SSF48264">
    <property type="entry name" value="Cytochrome P450"/>
    <property type="match status" value="1"/>
</dbReference>
<dbReference type="PRINTS" id="PR00385">
    <property type="entry name" value="P450"/>
</dbReference>
<dbReference type="InterPro" id="IPR002397">
    <property type="entry name" value="Cyt_P450_B"/>
</dbReference>
<dbReference type="InterPro" id="IPR001128">
    <property type="entry name" value="Cyt_P450"/>
</dbReference>
<reference evidence="10" key="2">
    <citation type="submission" date="2020-09" db="EMBL/GenBank/DDBJ databases">
        <authorList>
            <person name="Sun Q."/>
            <person name="Zhou Y."/>
        </authorList>
    </citation>
    <scope>NUCLEOTIDE SEQUENCE</scope>
    <source>
        <strain evidence="10">CGMCC 1.12919</strain>
    </source>
</reference>
<keyword evidence="3 9" id="KW-0349">Heme</keyword>
<dbReference type="PANTHER" id="PTHR46696:SF4">
    <property type="entry name" value="BIOTIN BIOSYNTHESIS CYTOCHROME P450"/>
    <property type="match status" value="1"/>
</dbReference>
<evidence type="ECO:0000256" key="9">
    <source>
        <dbReference type="RuleBase" id="RU000461"/>
    </source>
</evidence>
<keyword evidence="7 9" id="KW-0503">Monooxygenase</keyword>
<proteinExistence type="inferred from homology"/>
<evidence type="ECO:0000313" key="11">
    <source>
        <dbReference type="Proteomes" id="UP000637002"/>
    </source>
</evidence>